<evidence type="ECO:0000313" key="2">
    <source>
        <dbReference type="EMBL" id="MDI3421975.1"/>
    </source>
</evidence>
<sequence>MSAVPSSPGFTVVRGRGYRPQQVDAYAASVCADRDAAWERAARLTVLAKEMEQEAARLREVVAQLPPQTYDTLSARARQLLATVEAEADDVLGAGQADALREAEEAEAYGRRQREEAAGHAESVRGAAEDHARRVLDAAQGKVDGIRVGVRKENKELRAESLAVLRETRQRCEKLLADQEKGHAERREAERKDEAERVAAAEGREKELADEGEARRAEAERALAEAEESARHGQEDADARAAEILAEARLRADRLERETERVLREHAETAEELRAHMDHVRSSLAGLVGGSGASVPGQGQASG</sequence>
<protein>
    <submittedName>
        <fullName evidence="2">Cellulose-binding protein</fullName>
    </submittedName>
</protein>
<reference evidence="2 3" key="1">
    <citation type="submission" date="2023-05" db="EMBL/GenBank/DDBJ databases">
        <title>Draft genome sequence of Streptomyces sp. B-S-A12 isolated from a cave soil in Thailand.</title>
        <authorList>
            <person name="Chamroensaksri N."/>
            <person name="Muangham S."/>
        </authorList>
    </citation>
    <scope>NUCLEOTIDE SEQUENCE [LARGE SCALE GENOMIC DNA]</scope>
    <source>
        <strain evidence="2 3">B-S-A12</strain>
    </source>
</reference>
<feature type="region of interest" description="Disordered" evidence="1">
    <location>
        <begin position="104"/>
        <end position="130"/>
    </location>
</feature>
<proteinExistence type="predicted"/>
<gene>
    <name evidence="2" type="ORF">QIT00_26050</name>
</gene>
<dbReference type="EMBL" id="JASCIS010000030">
    <property type="protein sequence ID" value="MDI3421975.1"/>
    <property type="molecule type" value="Genomic_DNA"/>
</dbReference>
<evidence type="ECO:0000313" key="3">
    <source>
        <dbReference type="Proteomes" id="UP001237105"/>
    </source>
</evidence>
<keyword evidence="3" id="KW-1185">Reference proteome</keyword>
<organism evidence="2 3">
    <name type="scientific">Streptomyces luteolus</name>
    <dbReference type="NCBI Taxonomy" id="3043615"/>
    <lineage>
        <taxon>Bacteria</taxon>
        <taxon>Bacillati</taxon>
        <taxon>Actinomycetota</taxon>
        <taxon>Actinomycetes</taxon>
        <taxon>Kitasatosporales</taxon>
        <taxon>Streptomycetaceae</taxon>
        <taxon>Streptomyces</taxon>
    </lineage>
</organism>
<feature type="region of interest" description="Disordered" evidence="1">
    <location>
        <begin position="176"/>
        <end position="239"/>
    </location>
</feature>
<dbReference type="RefSeq" id="WP_282537835.1">
    <property type="nucleotide sequence ID" value="NZ_JASCIS010000030.1"/>
</dbReference>
<evidence type="ECO:0000256" key="1">
    <source>
        <dbReference type="SAM" id="MobiDB-lite"/>
    </source>
</evidence>
<name>A0ABT6T3I4_9ACTN</name>
<comment type="caution">
    <text evidence="2">The sequence shown here is derived from an EMBL/GenBank/DDBJ whole genome shotgun (WGS) entry which is preliminary data.</text>
</comment>
<accession>A0ABT6T3I4</accession>
<dbReference type="Proteomes" id="UP001237105">
    <property type="component" value="Unassembled WGS sequence"/>
</dbReference>